<dbReference type="Proteomes" id="UP000019384">
    <property type="component" value="Unassembled WGS sequence"/>
</dbReference>
<comment type="similarity">
    <text evidence="2">Belongs to the CCM1 family.</text>
</comment>
<dbReference type="STRING" id="1382522.W6MHM7"/>
<comment type="function">
    <text evidence="4">Regulates mitochondrial small subunit maturation by controlling 15S rRNA 5'-end processing. Localizes to the 5' precursor of the 15S rRNA in a position that is subsequently occupied by mS47 in the mature yeast mtSSU. Uses structure and sequence-specific RNA recognition, binding to a single-stranded region of the precursor and specifically recognizing bases -6 to -1. The exchange of Ccm1 for mS47 is coupled to the irreversible removal of precursor rRNA that is accompanied by conformational changes of the mitoribosomal proteins uS5m and mS26. These conformational changes signal completion of 5'-end rRNA processing through protection of the mature 5'-end of the 15S rRNA and stabilization of mS47. The removal of the 5' precursor together with the dissociation of Ccm1 may be catalyzed by the 5'-3' exoribonuclease Pet127. Involved in the specific removal of group I introns in mitochondrial encoded transcripts.</text>
</comment>
<reference evidence="8" key="2">
    <citation type="submission" date="2014-02" db="EMBL/GenBank/DDBJ databases">
        <title>Complete DNA sequence of /Kuraishia capsulata/ illustrates novel genomic features among budding yeasts (/Saccharomycotina/).</title>
        <authorList>
            <person name="Morales L."/>
            <person name="Noel B."/>
            <person name="Porcel B."/>
            <person name="Marcet-Houben M."/>
            <person name="Hullo M-F."/>
            <person name="Sacerdot C."/>
            <person name="Tekaia F."/>
            <person name="Leh-Louis V."/>
            <person name="Despons L."/>
            <person name="Khanna V."/>
            <person name="Aury J-M."/>
            <person name="Barbe V."/>
            <person name="Couloux A."/>
            <person name="Labadie K."/>
            <person name="Pelletier E."/>
            <person name="Souciet J-L."/>
            <person name="Boekhout T."/>
            <person name="Gabaldon T."/>
            <person name="Wincker P."/>
            <person name="Dujon B."/>
        </authorList>
    </citation>
    <scope>NUCLEOTIDE SEQUENCE</scope>
    <source>
        <strain evidence="8">CBS 1993</strain>
    </source>
</reference>
<dbReference type="InterPro" id="IPR011990">
    <property type="entry name" value="TPR-like_helical_dom_sf"/>
</dbReference>
<evidence type="ECO:0000313" key="9">
    <source>
        <dbReference type="Proteomes" id="UP000019384"/>
    </source>
</evidence>
<dbReference type="InterPro" id="IPR002885">
    <property type="entry name" value="PPR_rpt"/>
</dbReference>
<comment type="subunit">
    <text evidence="5">Binds to mitochondrial small subunit 15S rRNA.</text>
</comment>
<evidence type="ECO:0000313" key="8">
    <source>
        <dbReference type="EMBL" id="CDK25794.1"/>
    </source>
</evidence>
<evidence type="ECO:0000256" key="7">
    <source>
        <dbReference type="PROSITE-ProRule" id="PRU00708"/>
    </source>
</evidence>
<dbReference type="EMBL" id="HG793126">
    <property type="protein sequence ID" value="CDK25794.1"/>
    <property type="molecule type" value="Genomic_DNA"/>
</dbReference>
<gene>
    <name evidence="8" type="ORF">KUCA_T00001764001</name>
</gene>
<dbReference type="RefSeq" id="XP_022457805.1">
    <property type="nucleotide sequence ID" value="XM_022603978.1"/>
</dbReference>
<evidence type="ECO:0000256" key="6">
    <source>
        <dbReference type="ARBA" id="ARBA00044527"/>
    </source>
</evidence>
<accession>W6MHM7</accession>
<dbReference type="GeneID" id="34519193"/>
<evidence type="ECO:0000256" key="4">
    <source>
        <dbReference type="ARBA" id="ARBA00044493"/>
    </source>
</evidence>
<dbReference type="PANTHER" id="PTHR47936:SF1">
    <property type="entry name" value="PENTATRICOPEPTIDE REPEAT-CONTAINING PROTEIN GUN1, CHLOROPLASTIC"/>
    <property type="match status" value="1"/>
</dbReference>
<dbReference type="PANTHER" id="PTHR47936">
    <property type="entry name" value="PPR_LONG DOMAIN-CONTAINING PROTEIN"/>
    <property type="match status" value="1"/>
</dbReference>
<protein>
    <recommendedName>
        <fullName evidence="6">Mitochondrial 15S rRNA processing factor CCM1</fullName>
    </recommendedName>
</protein>
<keyword evidence="9" id="KW-1185">Reference proteome</keyword>
<sequence>MSLRASFEKHRLLVGLQRREELLAWCRQSLHGTAGAIWLKNSLLPLAQPRSVTLPNRKRRSHTILQRASDSILNVIFSRDFSKSQAEYFHDNFAVLNEKSGVGSENAGTIDDGVSFGLSEIVGDDDANFNVVDDNKESSHPAERSTAQPMSVESLQENEYLTGLLLIDEGERIAQELACSKSESTKVSVLKDLALYISSRQFSDTALKLLVSKINVVEKNNQFQSIVTRLFQWITVICLEHDKTSQLSILRTSKHFRYPSISNAVVKYWNLHHKMLPQGFLRNYVSCIQSRDFRAHFYDTLLKDCLARKDHLDAFQQWTQMCLQEYGHLNVHETGYSSTVMRQFRMVLWMIPQNSNPVKVVQFSKSLLLDKTHLGDFLSTLIFNYLKEGLYKKAIPVIEFKLANDLELSALDLNTGLEAYHLLDQDKAALKLYQQCPHLHNTVNSTIMIQVLASTQNFELLQAMFEKMQSEGIPPSDIQYGVVMNALGKRGDLKTVELLFSQFLKTKRKPTPAMLASLMKAAIMSKNYNRAFEFFAYYNRFKVPQDVGSCYYLLDSLSHLDDLTTPVALLNQLRSSGQTLEPRLVIPYLKTLMRLGDYRGVQNAIELYVKDWMKVEPSLEVMVVYLRALKVAKKNDELLKQLAVVEGMYGTVHSTQFYNLRLEVALELGEIDEFNDVYKRMSKRKVRFNHMTSELVLQFIGRTEANINSIYTSLDTFRQDPNVPPINASHYAALMKGLLQAEKYSFVLELYKTMQADKIPGNMQVYAYVINALDAGRGLNVQDMKTAKRILEVALNPASDSGKNPPISLIRPVVHQLSRFGDFRVAEHFLDMFSKKLTVNSMSKLRVLELYCHVHGASENWKAFASSYNAYVDGYSGMIGALGSEHVKKTGLFIRSAINPIWMHRVHERIASGKPTELIPELYSLMKSGFLITNENINETVKLLYDRDETLMDAIAFTDKFLAEGFIRVQSQRKLKRKGIVPQSPSQVALRLTRLNFNHMIRCVDDHLCKHYPNRNDREAETSRLVSRYRILKYFRERREWQPPSAYWKPLKTLGYERYLEGDVSN</sequence>
<name>W6MHM7_9ASCO</name>
<organism evidence="8 9">
    <name type="scientific">Kuraishia capsulata CBS 1993</name>
    <dbReference type="NCBI Taxonomy" id="1382522"/>
    <lineage>
        <taxon>Eukaryota</taxon>
        <taxon>Fungi</taxon>
        <taxon>Dikarya</taxon>
        <taxon>Ascomycota</taxon>
        <taxon>Saccharomycotina</taxon>
        <taxon>Pichiomycetes</taxon>
        <taxon>Pichiales</taxon>
        <taxon>Pichiaceae</taxon>
        <taxon>Kuraishia</taxon>
    </lineage>
</organism>
<dbReference type="OrthoDB" id="185373at2759"/>
<dbReference type="HOGENOM" id="CLU_288366_0_0_1"/>
<dbReference type="PROSITE" id="PS51375">
    <property type="entry name" value="PPR"/>
    <property type="match status" value="1"/>
</dbReference>
<evidence type="ECO:0000256" key="3">
    <source>
        <dbReference type="ARBA" id="ARBA00022737"/>
    </source>
</evidence>
<comment type="subcellular location">
    <subcellularLocation>
        <location evidence="1">Mitochondrion</location>
    </subcellularLocation>
</comment>
<evidence type="ECO:0000256" key="5">
    <source>
        <dbReference type="ARBA" id="ARBA00044511"/>
    </source>
</evidence>
<proteinExistence type="inferred from homology"/>
<feature type="repeat" description="PPR" evidence="7">
    <location>
        <begin position="441"/>
        <end position="475"/>
    </location>
</feature>
<dbReference type="Gene3D" id="1.25.40.10">
    <property type="entry name" value="Tetratricopeptide repeat domain"/>
    <property type="match status" value="2"/>
</dbReference>
<dbReference type="Pfam" id="PF13812">
    <property type="entry name" value="PPR_3"/>
    <property type="match status" value="1"/>
</dbReference>
<keyword evidence="3" id="KW-0677">Repeat</keyword>
<dbReference type="AlphaFoldDB" id="W6MHM7"/>
<evidence type="ECO:0000256" key="2">
    <source>
        <dbReference type="ARBA" id="ARBA00006192"/>
    </source>
</evidence>
<evidence type="ECO:0000256" key="1">
    <source>
        <dbReference type="ARBA" id="ARBA00004173"/>
    </source>
</evidence>
<dbReference type="GO" id="GO:0005739">
    <property type="term" value="C:mitochondrion"/>
    <property type="evidence" value="ECO:0007669"/>
    <property type="project" value="UniProtKB-SubCell"/>
</dbReference>
<reference evidence="8" key="1">
    <citation type="submission" date="2013-12" db="EMBL/GenBank/DDBJ databases">
        <authorList>
            <person name="Genoscope - CEA"/>
        </authorList>
    </citation>
    <scope>NUCLEOTIDE SEQUENCE</scope>
    <source>
        <strain evidence="8">CBS 1993</strain>
    </source>
</reference>